<organism evidence="3 4">
    <name type="scientific">Marivirga aurantiaca</name>
    <dbReference type="NCBI Taxonomy" id="2802615"/>
    <lineage>
        <taxon>Bacteria</taxon>
        <taxon>Pseudomonadati</taxon>
        <taxon>Bacteroidota</taxon>
        <taxon>Cytophagia</taxon>
        <taxon>Cytophagales</taxon>
        <taxon>Marivirgaceae</taxon>
        <taxon>Marivirga</taxon>
    </lineage>
</organism>
<protein>
    <recommendedName>
        <fullName evidence="2">HU domain-containing protein</fullName>
    </recommendedName>
</protein>
<sequence length="125" mass="13723">MSIQYKVVSKKPGLSSQVRYYPVLTGRKVIGLHQVCEYISKSSSFHAADVVGVVEALVVAVPYFISMGGNVHLDGLGTFSVHASSKGKDSAEEVTSKDISELKMSFLPDKRIKRALKDFKFKKAK</sequence>
<evidence type="ECO:0000313" key="4">
    <source>
        <dbReference type="Proteomes" id="UP000611723"/>
    </source>
</evidence>
<evidence type="ECO:0000259" key="2">
    <source>
        <dbReference type="Pfam" id="PF18291"/>
    </source>
</evidence>
<proteinExistence type="predicted"/>
<dbReference type="SUPFAM" id="SSF47729">
    <property type="entry name" value="IHF-like DNA-binding proteins"/>
    <property type="match status" value="1"/>
</dbReference>
<keyword evidence="4" id="KW-1185">Reference proteome</keyword>
<dbReference type="InterPro" id="IPR010992">
    <property type="entry name" value="IHF-like_DNA-bd_dom_sf"/>
</dbReference>
<dbReference type="NCBIfam" id="TIGR01201">
    <property type="entry name" value="HU_rel"/>
    <property type="match status" value="1"/>
</dbReference>
<dbReference type="Pfam" id="PF18291">
    <property type="entry name" value="HU-HIG"/>
    <property type="match status" value="1"/>
</dbReference>
<reference evidence="3" key="1">
    <citation type="submission" date="2021-01" db="EMBL/GenBank/DDBJ databases">
        <title>Marivirga aurantiaca sp. nov., isolated from intertidal surface sediments.</title>
        <authorList>
            <person name="Zhang M."/>
        </authorList>
    </citation>
    <scope>NUCLEOTIDE SEQUENCE</scope>
    <source>
        <strain evidence="3">S37H4</strain>
    </source>
</reference>
<comment type="caution">
    <text evidence="3">The sequence shown here is derived from an EMBL/GenBank/DDBJ whole genome shotgun (WGS) entry which is preliminary data.</text>
</comment>
<feature type="domain" description="HU" evidence="2">
    <location>
        <begin position="1"/>
        <end position="123"/>
    </location>
</feature>
<evidence type="ECO:0000256" key="1">
    <source>
        <dbReference type="ARBA" id="ARBA00023125"/>
    </source>
</evidence>
<name>A0A934WVD1_9BACT</name>
<dbReference type="InterPro" id="IPR005902">
    <property type="entry name" value="HU_DNA-bd_put"/>
</dbReference>
<evidence type="ECO:0000313" key="3">
    <source>
        <dbReference type="EMBL" id="MBK6263733.1"/>
    </source>
</evidence>
<dbReference type="AlphaFoldDB" id="A0A934WVD1"/>
<dbReference type="Proteomes" id="UP000611723">
    <property type="component" value="Unassembled WGS sequence"/>
</dbReference>
<gene>
    <name evidence="3" type="ORF">JKA74_01695</name>
</gene>
<dbReference type="RefSeq" id="WP_201429420.1">
    <property type="nucleotide sequence ID" value="NZ_JAEQBW010000001.1"/>
</dbReference>
<dbReference type="EMBL" id="JAEQBW010000001">
    <property type="protein sequence ID" value="MBK6263733.1"/>
    <property type="molecule type" value="Genomic_DNA"/>
</dbReference>
<dbReference type="InterPro" id="IPR041607">
    <property type="entry name" value="HU-HIG"/>
</dbReference>
<accession>A0A934WVD1</accession>
<keyword evidence="1" id="KW-0238">DNA-binding</keyword>
<dbReference type="GO" id="GO:0003677">
    <property type="term" value="F:DNA binding"/>
    <property type="evidence" value="ECO:0007669"/>
    <property type="project" value="UniProtKB-KW"/>
</dbReference>